<comment type="caution">
    <text evidence="1">The sequence shown here is derived from an EMBL/GenBank/DDBJ whole genome shotgun (WGS) entry which is preliminary data.</text>
</comment>
<protein>
    <submittedName>
        <fullName evidence="1">Uncharacterized protein</fullName>
    </submittedName>
</protein>
<dbReference type="Proteomes" id="UP000886124">
    <property type="component" value="Unassembled WGS sequence"/>
</dbReference>
<evidence type="ECO:0000313" key="1">
    <source>
        <dbReference type="EMBL" id="HHJ53683.1"/>
    </source>
</evidence>
<sequence length="168" mass="19988">MLENPLFDRGFMPKAQHLLSGKFSGVDVKIFNYQYEKLERDTEDRYWRTAVAFSITQKQVPDFYLRPWQPGERFLEKNPIDFREDPQFSKKYFLTGSNAENVRALFGERQREVLKEIKRKWAIAAANGYLVMYADEMMNEEVKPDPEAIREYLEQALVIFKELTSERN</sequence>
<accession>A0A7V5UFV2</accession>
<name>A0A7V5UFV2_CALAY</name>
<dbReference type="AlphaFoldDB" id="A0A7V5UFV2"/>
<proteinExistence type="predicted"/>
<organism evidence="1">
    <name type="scientific">Caldithrix abyssi</name>
    <dbReference type="NCBI Taxonomy" id="187145"/>
    <lineage>
        <taxon>Bacteria</taxon>
        <taxon>Pseudomonadati</taxon>
        <taxon>Calditrichota</taxon>
        <taxon>Calditrichia</taxon>
        <taxon>Calditrichales</taxon>
        <taxon>Calditrichaceae</taxon>
        <taxon>Caldithrix</taxon>
    </lineage>
</organism>
<gene>
    <name evidence="1" type="ORF">ENJ89_10845</name>
</gene>
<dbReference type="EMBL" id="DROD01000684">
    <property type="protein sequence ID" value="HHJ53683.1"/>
    <property type="molecule type" value="Genomic_DNA"/>
</dbReference>
<reference evidence="1" key="1">
    <citation type="journal article" date="2020" name="mSystems">
        <title>Genome- and Community-Level Interaction Insights into Carbon Utilization and Element Cycling Functions of Hydrothermarchaeota in Hydrothermal Sediment.</title>
        <authorList>
            <person name="Zhou Z."/>
            <person name="Liu Y."/>
            <person name="Xu W."/>
            <person name="Pan J."/>
            <person name="Luo Z.H."/>
            <person name="Li M."/>
        </authorList>
    </citation>
    <scope>NUCLEOTIDE SEQUENCE [LARGE SCALE GENOMIC DNA]</scope>
    <source>
        <strain evidence="1">HyVt-527</strain>
    </source>
</reference>